<feature type="compositionally biased region" description="Acidic residues" evidence="5">
    <location>
        <begin position="402"/>
        <end position="416"/>
    </location>
</feature>
<proteinExistence type="predicted"/>
<keyword evidence="1" id="KW-0479">Metal-binding</keyword>
<feature type="domain" description="RING-type" evidence="6">
    <location>
        <begin position="25"/>
        <end position="69"/>
    </location>
</feature>
<dbReference type="OrthoDB" id="6105938at2759"/>
<dbReference type="PROSITE" id="PS50089">
    <property type="entry name" value="ZF_RING_2"/>
    <property type="match status" value="1"/>
</dbReference>
<dbReference type="GO" id="GO:0008270">
    <property type="term" value="F:zinc ion binding"/>
    <property type="evidence" value="ECO:0007669"/>
    <property type="project" value="UniProtKB-KW"/>
</dbReference>
<dbReference type="GO" id="GO:0005634">
    <property type="term" value="C:nucleus"/>
    <property type="evidence" value="ECO:0007669"/>
    <property type="project" value="TreeGrafter"/>
</dbReference>
<evidence type="ECO:0000313" key="8">
    <source>
        <dbReference type="Proteomes" id="UP000054302"/>
    </source>
</evidence>
<evidence type="ECO:0000256" key="3">
    <source>
        <dbReference type="ARBA" id="ARBA00022833"/>
    </source>
</evidence>
<gene>
    <name evidence="7" type="ORF">PV10_02367</name>
</gene>
<evidence type="ECO:0000256" key="2">
    <source>
        <dbReference type="ARBA" id="ARBA00022771"/>
    </source>
</evidence>
<dbReference type="GO" id="GO:0043161">
    <property type="term" value="P:proteasome-mediated ubiquitin-dependent protein catabolic process"/>
    <property type="evidence" value="ECO:0007669"/>
    <property type="project" value="TreeGrafter"/>
</dbReference>
<dbReference type="InterPro" id="IPR017907">
    <property type="entry name" value="Znf_RING_CS"/>
</dbReference>
<feature type="compositionally biased region" description="Acidic residues" evidence="5">
    <location>
        <begin position="248"/>
        <end position="258"/>
    </location>
</feature>
<name>A0A0D1Y245_EXOME</name>
<dbReference type="GeneID" id="27320212"/>
<dbReference type="HOGENOM" id="CLU_029627_0_0_1"/>
<dbReference type="SMART" id="SM00184">
    <property type="entry name" value="RING"/>
    <property type="match status" value="1"/>
</dbReference>
<dbReference type="GO" id="GO:0061630">
    <property type="term" value="F:ubiquitin protein ligase activity"/>
    <property type="evidence" value="ECO:0007669"/>
    <property type="project" value="TreeGrafter"/>
</dbReference>
<keyword evidence="8" id="KW-1185">Reference proteome</keyword>
<evidence type="ECO:0000256" key="1">
    <source>
        <dbReference type="ARBA" id="ARBA00022723"/>
    </source>
</evidence>
<feature type="compositionally biased region" description="Acidic residues" evidence="5">
    <location>
        <begin position="343"/>
        <end position="355"/>
    </location>
</feature>
<feature type="compositionally biased region" description="Low complexity" evidence="5">
    <location>
        <begin position="419"/>
        <end position="446"/>
    </location>
</feature>
<dbReference type="CDD" id="cd16568">
    <property type="entry name" value="RING-HC_ScPSH1-like"/>
    <property type="match status" value="1"/>
</dbReference>
<dbReference type="VEuPathDB" id="FungiDB:PV10_02367"/>
<dbReference type="EMBL" id="KN847521">
    <property type="protein sequence ID" value="KIV94616.1"/>
    <property type="molecule type" value="Genomic_DNA"/>
</dbReference>
<feature type="region of interest" description="Disordered" evidence="5">
    <location>
        <begin position="225"/>
        <end position="259"/>
    </location>
</feature>
<organism evidence="7 8">
    <name type="scientific">Exophiala mesophila</name>
    <name type="common">Black yeast-like fungus</name>
    <dbReference type="NCBI Taxonomy" id="212818"/>
    <lineage>
        <taxon>Eukaryota</taxon>
        <taxon>Fungi</taxon>
        <taxon>Dikarya</taxon>
        <taxon>Ascomycota</taxon>
        <taxon>Pezizomycotina</taxon>
        <taxon>Eurotiomycetes</taxon>
        <taxon>Chaetothyriomycetidae</taxon>
        <taxon>Chaetothyriales</taxon>
        <taxon>Herpotrichiellaceae</taxon>
        <taxon>Exophiala</taxon>
    </lineage>
</organism>
<evidence type="ECO:0000259" key="6">
    <source>
        <dbReference type="PROSITE" id="PS50089"/>
    </source>
</evidence>
<dbReference type="SUPFAM" id="SSF57850">
    <property type="entry name" value="RING/U-box"/>
    <property type="match status" value="1"/>
</dbReference>
<feature type="compositionally biased region" description="Basic and acidic residues" evidence="5">
    <location>
        <begin position="291"/>
        <end position="307"/>
    </location>
</feature>
<dbReference type="InterPro" id="IPR001841">
    <property type="entry name" value="Znf_RING"/>
</dbReference>
<reference evidence="7 8" key="1">
    <citation type="submission" date="2015-01" db="EMBL/GenBank/DDBJ databases">
        <title>The Genome Sequence of Exophiala mesophila CBS40295.</title>
        <authorList>
            <consortium name="The Broad Institute Genomics Platform"/>
            <person name="Cuomo C."/>
            <person name="de Hoog S."/>
            <person name="Gorbushina A."/>
            <person name="Stielow B."/>
            <person name="Teixiera M."/>
            <person name="Abouelleil A."/>
            <person name="Chapman S.B."/>
            <person name="Priest M."/>
            <person name="Young S.K."/>
            <person name="Wortman J."/>
            <person name="Nusbaum C."/>
            <person name="Birren B."/>
        </authorList>
    </citation>
    <scope>NUCLEOTIDE SEQUENCE [LARGE SCALE GENOMIC DNA]</scope>
    <source>
        <strain evidence="7 8">CBS 40295</strain>
    </source>
</reference>
<accession>A0A0D1Y245</accession>
<dbReference type="InterPro" id="IPR013083">
    <property type="entry name" value="Znf_RING/FYVE/PHD"/>
</dbReference>
<dbReference type="PANTHER" id="PTHR15898">
    <property type="entry name" value="BIFUNCTIONAL APOPTOSIS REGULATOR"/>
    <property type="match status" value="1"/>
</dbReference>
<dbReference type="PROSITE" id="PS00518">
    <property type="entry name" value="ZF_RING_1"/>
    <property type="match status" value="1"/>
</dbReference>
<dbReference type="RefSeq" id="XP_016226190.1">
    <property type="nucleotide sequence ID" value="XM_016366672.1"/>
</dbReference>
<protein>
    <recommendedName>
        <fullName evidence="6">RING-type domain-containing protein</fullName>
    </recommendedName>
</protein>
<sequence length="463" mass="51866">MDPSDESRLGTFQKHIEDMRNLSLCKICIKPFYEPFILACGHTYCYSCLASWFGGGHGRKRNKNCPDCRAAVTVQPSPNYLLRDLSHMFVGRAELLPEDETLEEHQTGKREEADLLAADRAGPGLFKGAFAVKSRVLRLGGGILDAEDNVVRCPECHWELEEGHCGQCGFREFEADQSESDSDLDSEDMDSLHSGATDYGEDGNPIDHEFIRTMNAGFYYDSDTDRSDDYDHDEDDMHDFINDHGSGEEEDPGNDSDDSVTRIHYLRHNAAVRRQRALDFSMPLPYASRNQGERSAARFSSPERYDNQSDVNTNYDEDSASEEEDDVPAPPPKRRRLQRIVITDDEDEGEDDGAENESLTRSEQSSSPEEDEVTDASSRAGNTSASQSGDESVSTDSGNEEHDTEGDNSESEESDDTAIRPAQSAARRRAFQQSQRQGRVVGRWGRTNGHYNHRPLPRGTRVN</sequence>
<evidence type="ECO:0000256" key="4">
    <source>
        <dbReference type="PROSITE-ProRule" id="PRU00175"/>
    </source>
</evidence>
<dbReference type="PANTHER" id="PTHR15898:SF13">
    <property type="entry name" value="BIFUNCTIONAL APOPTOSIS REGULATOR"/>
    <property type="match status" value="1"/>
</dbReference>
<evidence type="ECO:0000256" key="5">
    <source>
        <dbReference type="SAM" id="MobiDB-lite"/>
    </source>
</evidence>
<keyword evidence="2 4" id="KW-0863">Zinc-finger</keyword>
<keyword evidence="3" id="KW-0862">Zinc</keyword>
<dbReference type="Proteomes" id="UP000054302">
    <property type="component" value="Unassembled WGS sequence"/>
</dbReference>
<dbReference type="OMA" id="HWELEEG"/>
<feature type="compositionally biased region" description="Acidic residues" evidence="5">
    <location>
        <begin position="315"/>
        <end position="327"/>
    </location>
</feature>
<dbReference type="Gene3D" id="3.30.40.10">
    <property type="entry name" value="Zinc/RING finger domain, C3HC4 (zinc finger)"/>
    <property type="match status" value="1"/>
</dbReference>
<feature type="compositionally biased region" description="Polar residues" evidence="5">
    <location>
        <begin position="375"/>
        <end position="397"/>
    </location>
</feature>
<dbReference type="Pfam" id="PF00097">
    <property type="entry name" value="zf-C3HC4"/>
    <property type="match status" value="1"/>
</dbReference>
<feature type="compositionally biased region" description="Basic and acidic residues" evidence="5">
    <location>
        <begin position="238"/>
        <end position="247"/>
    </location>
</feature>
<dbReference type="AlphaFoldDB" id="A0A0D1Y245"/>
<dbReference type="InterPro" id="IPR018957">
    <property type="entry name" value="Znf_C3HC4_RING-type"/>
</dbReference>
<dbReference type="STRING" id="212818.A0A0D1Y245"/>
<feature type="region of interest" description="Disordered" evidence="5">
    <location>
        <begin position="285"/>
        <end position="463"/>
    </location>
</feature>
<feature type="region of interest" description="Disordered" evidence="5">
    <location>
        <begin position="176"/>
        <end position="205"/>
    </location>
</feature>
<evidence type="ECO:0000313" key="7">
    <source>
        <dbReference type="EMBL" id="KIV94616.1"/>
    </source>
</evidence>
<feature type="compositionally biased region" description="Acidic residues" evidence="5">
    <location>
        <begin position="176"/>
        <end position="189"/>
    </location>
</feature>